<dbReference type="Pfam" id="PF13639">
    <property type="entry name" value="zf-RING_2"/>
    <property type="match status" value="1"/>
</dbReference>
<dbReference type="SMART" id="SM00184">
    <property type="entry name" value="RING"/>
    <property type="match status" value="1"/>
</dbReference>
<evidence type="ECO:0000256" key="2">
    <source>
        <dbReference type="SAM" id="MobiDB-lite"/>
    </source>
</evidence>
<feature type="compositionally biased region" description="Polar residues" evidence="2">
    <location>
        <begin position="334"/>
        <end position="343"/>
    </location>
</feature>
<feature type="region of interest" description="Disordered" evidence="2">
    <location>
        <begin position="81"/>
        <end position="104"/>
    </location>
</feature>
<keyword evidence="1" id="KW-0863">Zinc-finger</keyword>
<dbReference type="EMBL" id="SNSC02000015">
    <property type="protein sequence ID" value="TID17772.1"/>
    <property type="molecule type" value="Genomic_DNA"/>
</dbReference>
<organism evidence="4 5">
    <name type="scientific">Venturia nashicola</name>
    <dbReference type="NCBI Taxonomy" id="86259"/>
    <lineage>
        <taxon>Eukaryota</taxon>
        <taxon>Fungi</taxon>
        <taxon>Dikarya</taxon>
        <taxon>Ascomycota</taxon>
        <taxon>Pezizomycotina</taxon>
        <taxon>Dothideomycetes</taxon>
        <taxon>Pleosporomycetidae</taxon>
        <taxon>Venturiales</taxon>
        <taxon>Venturiaceae</taxon>
        <taxon>Venturia</taxon>
    </lineage>
</organism>
<evidence type="ECO:0000256" key="1">
    <source>
        <dbReference type="PROSITE-ProRule" id="PRU00175"/>
    </source>
</evidence>
<dbReference type="InterPro" id="IPR013083">
    <property type="entry name" value="Znf_RING/FYVE/PHD"/>
</dbReference>
<sequence>MDLPIDEDGNLECTICCSAIGILNTDTSRTESPIELPCGHTFGNECLHQWRMTNNICPNCRAPCPNEEQYNSSSLLRRPGMAMQRREQGPDGSSDSVMGGQRGSRSRVRILELMRNLREEVSPRAGAPHDTIAGLEFNQGHQRVGLGPSSTRDLAREDWLLLHREAMRESVQPDQGHQAHHGFQAPTAASPSWRLASFDATHRDSVLTDTHALAAYGSDPNLRRARDSNLVVAGRSSNPNLRREQLNRRMEVVIAEANARRRLDDATRIIDGAPGNVRRRLNGERTMMEGAPSRHGDSMDFRAMSLNDLREVARRRTAQGSSHLNPTREKRQAEQNLLPTTPGNEYDVGSMREVVNMRRGSADIGRTQALDSHDPDVMARWIHQQSLAELHELMMRVGELEGSDLRANRARFAMAEIIQRRRQQRQSFMNELDRSDVDFAAEVGPILRVLDGEASSQITQLIRIRRETQEAIAEAERPRESNAPPPSTAIRHEWEMIGGRSKRRGERRRS</sequence>
<dbReference type="AlphaFoldDB" id="A0A4Z1NW87"/>
<dbReference type="STRING" id="86259.A0A4Z1NW87"/>
<gene>
    <name evidence="4" type="ORF">E6O75_ATG10417</name>
</gene>
<dbReference type="Gene3D" id="3.30.40.10">
    <property type="entry name" value="Zinc/RING finger domain, C3HC4 (zinc finger)"/>
    <property type="match status" value="1"/>
</dbReference>
<dbReference type="InterPro" id="IPR001841">
    <property type="entry name" value="Znf_RING"/>
</dbReference>
<keyword evidence="1" id="KW-0479">Metal-binding</keyword>
<feature type="region of interest" description="Disordered" evidence="2">
    <location>
        <begin position="314"/>
        <end position="348"/>
    </location>
</feature>
<feature type="domain" description="RING-type" evidence="3">
    <location>
        <begin position="13"/>
        <end position="61"/>
    </location>
</feature>
<dbReference type="Proteomes" id="UP000298493">
    <property type="component" value="Unassembled WGS sequence"/>
</dbReference>
<name>A0A4Z1NW87_9PEZI</name>
<feature type="region of interest" description="Disordered" evidence="2">
    <location>
        <begin position="472"/>
        <end position="510"/>
    </location>
</feature>
<dbReference type="PROSITE" id="PS50089">
    <property type="entry name" value="ZF_RING_2"/>
    <property type="match status" value="1"/>
</dbReference>
<proteinExistence type="predicted"/>
<protein>
    <submittedName>
        <fullName evidence="4">RING/U-box domain-containing protein</fullName>
    </submittedName>
</protein>
<evidence type="ECO:0000313" key="4">
    <source>
        <dbReference type="EMBL" id="TID17772.1"/>
    </source>
</evidence>
<dbReference type="GO" id="GO:0008270">
    <property type="term" value="F:zinc ion binding"/>
    <property type="evidence" value="ECO:0007669"/>
    <property type="project" value="UniProtKB-KW"/>
</dbReference>
<evidence type="ECO:0000259" key="3">
    <source>
        <dbReference type="PROSITE" id="PS50089"/>
    </source>
</evidence>
<feature type="compositionally biased region" description="Basic residues" evidence="2">
    <location>
        <begin position="500"/>
        <end position="510"/>
    </location>
</feature>
<dbReference type="SUPFAM" id="SSF57850">
    <property type="entry name" value="RING/U-box"/>
    <property type="match status" value="1"/>
</dbReference>
<evidence type="ECO:0000313" key="5">
    <source>
        <dbReference type="Proteomes" id="UP000298493"/>
    </source>
</evidence>
<reference evidence="4 5" key="1">
    <citation type="submission" date="2019-04" db="EMBL/GenBank/DDBJ databases">
        <title>High contiguity whole genome sequence and gene annotation resource for two Venturia nashicola isolates.</title>
        <authorList>
            <person name="Prokchorchik M."/>
            <person name="Won K."/>
            <person name="Lee Y."/>
            <person name="Choi E.D."/>
            <person name="Segonzac C."/>
            <person name="Sohn K.H."/>
        </authorList>
    </citation>
    <scope>NUCLEOTIDE SEQUENCE [LARGE SCALE GENOMIC DNA]</scope>
    <source>
        <strain evidence="4 5">PRI2</strain>
    </source>
</reference>
<keyword evidence="5" id="KW-1185">Reference proteome</keyword>
<keyword evidence="1" id="KW-0862">Zinc</keyword>
<comment type="caution">
    <text evidence="4">The sequence shown here is derived from an EMBL/GenBank/DDBJ whole genome shotgun (WGS) entry which is preliminary data.</text>
</comment>
<accession>A0A4Z1NW87</accession>